<keyword evidence="2" id="KW-1185">Reference proteome</keyword>
<name>A0AAD7KPT7_QUISA</name>
<reference evidence="1" key="1">
    <citation type="journal article" date="2023" name="Science">
        <title>Elucidation of the pathway for biosynthesis of saponin adjuvants from the soapbark tree.</title>
        <authorList>
            <person name="Reed J."/>
            <person name="Orme A."/>
            <person name="El-Demerdash A."/>
            <person name="Owen C."/>
            <person name="Martin L.B.B."/>
            <person name="Misra R.C."/>
            <person name="Kikuchi S."/>
            <person name="Rejzek M."/>
            <person name="Martin A.C."/>
            <person name="Harkess A."/>
            <person name="Leebens-Mack J."/>
            <person name="Louveau T."/>
            <person name="Stephenson M.J."/>
            <person name="Osbourn A."/>
        </authorList>
    </citation>
    <scope>NUCLEOTIDE SEQUENCE</scope>
    <source>
        <strain evidence="1">S10</strain>
    </source>
</reference>
<dbReference type="Proteomes" id="UP001163823">
    <property type="component" value="Chromosome 14"/>
</dbReference>
<accession>A0AAD7KPT7</accession>
<proteinExistence type="predicted"/>
<sequence length="127" mass="14764">MQFLRRHLTFTKQQRSESPAPGIKVFPDVSPLPTALTVFRRLYPSEVQQLIWDDFMTRYFSGTVAELQTAKPIFSSQCKVLFKQAFHRLIKDVAEEKGDDVQNWKMLQKKKVMASSIGRRTQRKIGC</sequence>
<evidence type="ECO:0000313" key="1">
    <source>
        <dbReference type="EMBL" id="KAJ7943412.1"/>
    </source>
</evidence>
<comment type="caution">
    <text evidence="1">The sequence shown here is derived from an EMBL/GenBank/DDBJ whole genome shotgun (WGS) entry which is preliminary data.</text>
</comment>
<organism evidence="1 2">
    <name type="scientific">Quillaja saponaria</name>
    <name type="common">Soap bark tree</name>
    <dbReference type="NCBI Taxonomy" id="32244"/>
    <lineage>
        <taxon>Eukaryota</taxon>
        <taxon>Viridiplantae</taxon>
        <taxon>Streptophyta</taxon>
        <taxon>Embryophyta</taxon>
        <taxon>Tracheophyta</taxon>
        <taxon>Spermatophyta</taxon>
        <taxon>Magnoliopsida</taxon>
        <taxon>eudicotyledons</taxon>
        <taxon>Gunneridae</taxon>
        <taxon>Pentapetalae</taxon>
        <taxon>rosids</taxon>
        <taxon>fabids</taxon>
        <taxon>Fabales</taxon>
        <taxon>Quillajaceae</taxon>
        <taxon>Quillaja</taxon>
    </lineage>
</organism>
<dbReference type="AlphaFoldDB" id="A0AAD7KPT7"/>
<dbReference type="KEGG" id="qsa:O6P43_032966"/>
<gene>
    <name evidence="1" type="ORF">O6P43_032966</name>
</gene>
<dbReference type="EMBL" id="JARAOO010000014">
    <property type="protein sequence ID" value="KAJ7943412.1"/>
    <property type="molecule type" value="Genomic_DNA"/>
</dbReference>
<protein>
    <submittedName>
        <fullName evidence="1">Uncharacterized protein</fullName>
    </submittedName>
</protein>
<evidence type="ECO:0000313" key="2">
    <source>
        <dbReference type="Proteomes" id="UP001163823"/>
    </source>
</evidence>